<dbReference type="Proteomes" id="UP001154322">
    <property type="component" value="Unassembled WGS sequence"/>
</dbReference>
<comment type="caution">
    <text evidence="2">The sequence shown here is derived from an EMBL/GenBank/DDBJ whole genome shotgun (WGS) entry which is preliminary data.</text>
</comment>
<reference evidence="2" key="1">
    <citation type="submission" date="2022-06" db="EMBL/GenBank/DDBJ databases">
        <authorList>
            <person name="Dietemann V."/>
            <person name="Ory F."/>
            <person name="Dainat B."/>
            <person name="Oberhansli S."/>
        </authorList>
    </citation>
    <scope>NUCLEOTIDE SEQUENCE</scope>
    <source>
        <strain evidence="2">Ena-SAMPLE-TAB-26-04-2022-14:26:32:270-5432</strain>
    </source>
</reference>
<name>A0ABN8U3Y7_9BACL</name>
<evidence type="ECO:0000313" key="2">
    <source>
        <dbReference type="EMBL" id="CAH8245772.1"/>
    </source>
</evidence>
<feature type="compositionally biased region" description="Basic and acidic residues" evidence="1">
    <location>
        <begin position="1"/>
        <end position="13"/>
    </location>
</feature>
<sequence length="52" mass="5684">MPERKTGVAERKTGVTPGRTGKALEGWAKRWEGRQAKEMDASGCRSIGIQLP</sequence>
<evidence type="ECO:0000256" key="1">
    <source>
        <dbReference type="SAM" id="MobiDB-lite"/>
    </source>
</evidence>
<organism evidence="2 3">
    <name type="scientific">Paenibacillus melissococcoides</name>
    <dbReference type="NCBI Taxonomy" id="2912268"/>
    <lineage>
        <taxon>Bacteria</taxon>
        <taxon>Bacillati</taxon>
        <taxon>Bacillota</taxon>
        <taxon>Bacilli</taxon>
        <taxon>Bacillales</taxon>
        <taxon>Paenibacillaceae</taxon>
        <taxon>Paenibacillus</taxon>
    </lineage>
</organism>
<accession>A0ABN8U3Y7</accession>
<evidence type="ECO:0000313" key="3">
    <source>
        <dbReference type="Proteomes" id="UP001154322"/>
    </source>
</evidence>
<feature type="region of interest" description="Disordered" evidence="1">
    <location>
        <begin position="1"/>
        <end position="21"/>
    </location>
</feature>
<protein>
    <submittedName>
        <fullName evidence="2">Uncharacterized protein</fullName>
    </submittedName>
</protein>
<dbReference type="RefSeq" id="WP_213427164.1">
    <property type="nucleotide sequence ID" value="NZ_AP031286.1"/>
</dbReference>
<proteinExistence type="predicted"/>
<gene>
    <name evidence="2" type="ORF">WJ0W_003007</name>
</gene>
<keyword evidence="3" id="KW-1185">Reference proteome</keyword>
<dbReference type="EMBL" id="CALYLO010000004">
    <property type="protein sequence ID" value="CAH8245772.1"/>
    <property type="molecule type" value="Genomic_DNA"/>
</dbReference>